<dbReference type="InterPro" id="IPR020784">
    <property type="entry name" value="Ribosomal_uL11_N"/>
</dbReference>
<dbReference type="Pfam" id="PF00249">
    <property type="entry name" value="Myb_DNA-binding"/>
    <property type="match status" value="1"/>
</dbReference>
<dbReference type="FunFam" id="1.10.10.250:FF:000002">
    <property type="entry name" value="60S ribosomal protein L12"/>
    <property type="match status" value="1"/>
</dbReference>
<evidence type="ECO:0000259" key="5">
    <source>
        <dbReference type="PROSITE" id="PS50090"/>
    </source>
</evidence>
<dbReference type="GO" id="GO:0003735">
    <property type="term" value="F:structural constituent of ribosome"/>
    <property type="evidence" value="ECO:0007669"/>
    <property type="project" value="InterPro"/>
</dbReference>
<dbReference type="Proteomes" id="UP000707451">
    <property type="component" value="Unassembled WGS sequence"/>
</dbReference>
<dbReference type="Pfam" id="PF03946">
    <property type="entry name" value="Ribosomal_L11_N"/>
    <property type="match status" value="1"/>
</dbReference>
<keyword evidence="3 4" id="KW-0687">Ribonucleoprotein</keyword>
<evidence type="ECO:0000259" key="6">
    <source>
        <dbReference type="PROSITE" id="PS51293"/>
    </source>
</evidence>
<gene>
    <name evidence="8" type="primary">RPL12_1</name>
    <name evidence="8" type="ORF">KI688_006137</name>
</gene>
<evidence type="ECO:0000256" key="1">
    <source>
        <dbReference type="ARBA" id="ARBA00010537"/>
    </source>
</evidence>
<dbReference type="GO" id="GO:0002181">
    <property type="term" value="P:cytoplasmic translation"/>
    <property type="evidence" value="ECO:0007669"/>
    <property type="project" value="UniProtKB-ARBA"/>
</dbReference>
<comment type="caution">
    <text evidence="8">The sequence shown here is derived from an EMBL/GenBank/DDBJ whole genome shotgun (WGS) entry which is preliminary data.</text>
</comment>
<dbReference type="InterPro" id="IPR036796">
    <property type="entry name" value="Ribosomal_uL11_N_sf"/>
</dbReference>
<feature type="domain" description="Myb-like" evidence="5">
    <location>
        <begin position="316"/>
        <end position="375"/>
    </location>
</feature>
<dbReference type="PROSITE" id="PS00359">
    <property type="entry name" value="RIBOSOMAL_L11"/>
    <property type="match status" value="1"/>
</dbReference>
<dbReference type="InterPro" id="IPR000911">
    <property type="entry name" value="Ribosomal_uL11"/>
</dbReference>
<dbReference type="PROSITE" id="PS51294">
    <property type="entry name" value="HTH_MYB"/>
    <property type="match status" value="1"/>
</dbReference>
<protein>
    <submittedName>
        <fullName evidence="8">60S ribosomal protein L12</fullName>
    </submittedName>
</protein>
<keyword evidence="2 4" id="KW-0689">Ribosomal protein</keyword>
<evidence type="ECO:0000256" key="4">
    <source>
        <dbReference type="RuleBase" id="RU003978"/>
    </source>
</evidence>
<reference evidence="8" key="1">
    <citation type="submission" date="2021-06" db="EMBL/GenBank/DDBJ databases">
        <title>Genome Sequence of Mortierella hyaline Strain SCG-10, a Cold-Adapted, Nitrate-Reducing Fungus Isolated from Soil in Minnesota, USA.</title>
        <authorList>
            <person name="Aldossari N."/>
        </authorList>
    </citation>
    <scope>NUCLEOTIDE SEQUENCE</scope>
    <source>
        <strain evidence="8">SCG-10</strain>
    </source>
</reference>
<dbReference type="SUPFAM" id="SSF46689">
    <property type="entry name" value="Homeodomain-like"/>
    <property type="match status" value="2"/>
</dbReference>
<dbReference type="PANTHER" id="PTHR11661:SF2">
    <property type="entry name" value="LARGE RIBOSOMAL SUBUNIT PROTEIN UL11"/>
    <property type="match status" value="1"/>
</dbReference>
<evidence type="ECO:0000256" key="2">
    <source>
        <dbReference type="ARBA" id="ARBA00022980"/>
    </source>
</evidence>
<evidence type="ECO:0000256" key="3">
    <source>
        <dbReference type="ARBA" id="ARBA00023274"/>
    </source>
</evidence>
<feature type="domain" description="HTH myb-type" evidence="7">
    <location>
        <begin position="439"/>
        <end position="467"/>
    </location>
</feature>
<dbReference type="GO" id="GO:0070180">
    <property type="term" value="F:large ribosomal subunit rRNA binding"/>
    <property type="evidence" value="ECO:0007669"/>
    <property type="project" value="TreeGrafter"/>
</dbReference>
<dbReference type="SUPFAM" id="SSF46906">
    <property type="entry name" value="Ribosomal protein L11, C-terminal domain"/>
    <property type="match status" value="1"/>
</dbReference>
<organism evidence="8 9">
    <name type="scientific">Linnemannia hyalina</name>
    <dbReference type="NCBI Taxonomy" id="64524"/>
    <lineage>
        <taxon>Eukaryota</taxon>
        <taxon>Fungi</taxon>
        <taxon>Fungi incertae sedis</taxon>
        <taxon>Mucoromycota</taxon>
        <taxon>Mortierellomycotina</taxon>
        <taxon>Mortierellomycetes</taxon>
        <taxon>Mortierellales</taxon>
        <taxon>Mortierellaceae</taxon>
        <taxon>Linnemannia</taxon>
    </lineage>
</organism>
<dbReference type="PROSITE" id="PS51293">
    <property type="entry name" value="SANT"/>
    <property type="match status" value="1"/>
</dbReference>
<feature type="domain" description="Myb-like" evidence="5">
    <location>
        <begin position="468"/>
        <end position="513"/>
    </location>
</feature>
<dbReference type="OrthoDB" id="2143914at2759"/>
<evidence type="ECO:0000313" key="9">
    <source>
        <dbReference type="Proteomes" id="UP000707451"/>
    </source>
</evidence>
<dbReference type="Gene3D" id="1.10.10.60">
    <property type="entry name" value="Homeodomain-like"/>
    <property type="match status" value="3"/>
</dbReference>
<dbReference type="GO" id="GO:0022625">
    <property type="term" value="C:cytosolic large ribosomal subunit"/>
    <property type="evidence" value="ECO:0007669"/>
    <property type="project" value="TreeGrafter"/>
</dbReference>
<dbReference type="InterPro" id="IPR017930">
    <property type="entry name" value="Myb_dom"/>
</dbReference>
<sequence>MPPKLDPNEIKIIYLRATGGEVGASSALAPKIGPLGLSPKKVGEDIAKATQDWKGLRVTVQLTIQNRQAAVSVVPSASSLVIKALKEAPRDRKKEKNIKHNGNISLDDVIEIARIMRHKSLARELSGTVKEILGTAFSVGCTVDGQNPKDLGDSIDAGEVEIPRLLQTLTNGLSHEQTHSFAFFPTGALRNLFSISNVTRRFYTPSFTTSQLQHISTGDSSSNASLTQNDSARLEDIEKRIRPSRPTRGHYHLLSLKRPRWTDEEKDMLLKFVRQGYSSYDVHTHFPLRSICSLDTRIAQLRTEEQKKGTIVKKPRLSTQKSAWGIKEDEWLLKRLEEYGFKNHEEIDVSWPEIANGTVNGKKLGRTATSCKRRWAIIDPSSERLHGVWSKEELGRLEKAVRSQLPDLASVAAETKADSTVALNKLGLPLHGDDMMTMDWDEVSKVVVTRSGVQCRSHAYKTLASGVEGKWNEFETERLVKGVDDYGHDWHRVAAVIGTRSAFQTRQKYFLMVAKSKAKQEEQQKQ</sequence>
<dbReference type="InterPro" id="IPR020783">
    <property type="entry name" value="Ribosomal_uL11_C"/>
</dbReference>
<dbReference type="InterPro" id="IPR001005">
    <property type="entry name" value="SANT/Myb"/>
</dbReference>
<dbReference type="InterPro" id="IPR009057">
    <property type="entry name" value="Homeodomain-like_sf"/>
</dbReference>
<dbReference type="Gene3D" id="3.30.1550.10">
    <property type="entry name" value="Ribosomal protein L11/L12, N-terminal domain"/>
    <property type="match status" value="1"/>
</dbReference>
<dbReference type="InterPro" id="IPR036769">
    <property type="entry name" value="Ribosomal_uL11_C_sf"/>
</dbReference>
<dbReference type="InterPro" id="IPR017884">
    <property type="entry name" value="SANT_dom"/>
</dbReference>
<accession>A0A9P8BY11</accession>
<dbReference type="Gene3D" id="1.10.10.250">
    <property type="entry name" value="Ribosomal protein L11, C-terminal domain"/>
    <property type="match status" value="1"/>
</dbReference>
<feature type="domain" description="SANT" evidence="6">
    <location>
        <begin position="466"/>
        <end position="517"/>
    </location>
</feature>
<dbReference type="HAMAP" id="MF_00736">
    <property type="entry name" value="Ribosomal_uL11"/>
    <property type="match status" value="1"/>
</dbReference>
<dbReference type="SMART" id="SM00649">
    <property type="entry name" value="RL11"/>
    <property type="match status" value="1"/>
</dbReference>
<name>A0A9P8BY11_9FUNG</name>
<comment type="similarity">
    <text evidence="1 4">Belongs to the universal ribosomal protein uL11 family.</text>
</comment>
<dbReference type="FunFam" id="3.30.1550.10:FF:000002">
    <property type="entry name" value="60S ribosomal protein L12"/>
    <property type="match status" value="1"/>
</dbReference>
<dbReference type="CDD" id="cd00349">
    <property type="entry name" value="Ribosomal_L11"/>
    <property type="match status" value="1"/>
</dbReference>
<dbReference type="AlphaFoldDB" id="A0A9P8BY11"/>
<keyword evidence="9" id="KW-1185">Reference proteome</keyword>
<dbReference type="SUPFAM" id="SSF54747">
    <property type="entry name" value="Ribosomal L11/L12e N-terminal domain"/>
    <property type="match status" value="1"/>
</dbReference>
<evidence type="ECO:0000313" key="8">
    <source>
        <dbReference type="EMBL" id="KAG9071918.1"/>
    </source>
</evidence>
<dbReference type="PANTHER" id="PTHR11661">
    <property type="entry name" value="60S RIBOSOMAL PROTEIN L12"/>
    <property type="match status" value="1"/>
</dbReference>
<dbReference type="SMART" id="SM00717">
    <property type="entry name" value="SANT"/>
    <property type="match status" value="3"/>
</dbReference>
<dbReference type="Pfam" id="PF00298">
    <property type="entry name" value="Ribosomal_L11"/>
    <property type="match status" value="1"/>
</dbReference>
<evidence type="ECO:0000259" key="7">
    <source>
        <dbReference type="PROSITE" id="PS51294"/>
    </source>
</evidence>
<dbReference type="CDD" id="cd00167">
    <property type="entry name" value="SANT"/>
    <property type="match status" value="3"/>
</dbReference>
<proteinExistence type="inferred from homology"/>
<dbReference type="PROSITE" id="PS50090">
    <property type="entry name" value="MYB_LIKE"/>
    <property type="match status" value="2"/>
</dbReference>
<dbReference type="GO" id="GO:0000027">
    <property type="term" value="P:ribosomal large subunit assembly"/>
    <property type="evidence" value="ECO:0007669"/>
    <property type="project" value="UniProtKB-ARBA"/>
</dbReference>
<dbReference type="EMBL" id="JAHRHY010000002">
    <property type="protein sequence ID" value="KAG9071918.1"/>
    <property type="molecule type" value="Genomic_DNA"/>
</dbReference>
<dbReference type="InterPro" id="IPR020785">
    <property type="entry name" value="Ribosomal_uL11_CS"/>
</dbReference>